<protein>
    <recommendedName>
        <fullName evidence="4">DUF3325 domain-containing protein</fullName>
    </recommendedName>
</protein>
<reference evidence="2 3" key="1">
    <citation type="submission" date="2019-01" db="EMBL/GenBank/DDBJ databases">
        <title>Pseudoxanthomonas composti sp. nov., isolated from compost.</title>
        <authorList>
            <person name="Yang G."/>
        </authorList>
    </citation>
    <scope>NUCLEOTIDE SEQUENCE [LARGE SCALE GENOMIC DNA]</scope>
    <source>
        <strain evidence="2 3">GSS15</strain>
    </source>
</reference>
<keyword evidence="3" id="KW-1185">Reference proteome</keyword>
<evidence type="ECO:0000256" key="1">
    <source>
        <dbReference type="SAM" id="Phobius"/>
    </source>
</evidence>
<evidence type="ECO:0008006" key="4">
    <source>
        <dbReference type="Google" id="ProtNLM"/>
    </source>
</evidence>
<dbReference type="AlphaFoldDB" id="A0A4Q1JSF6"/>
<keyword evidence="1" id="KW-0472">Membrane</keyword>
<proteinExistence type="predicted"/>
<gene>
    <name evidence="2" type="ORF">EPA99_17770</name>
</gene>
<dbReference type="EMBL" id="SAWZ01000014">
    <property type="protein sequence ID" value="RXQ99688.1"/>
    <property type="molecule type" value="Genomic_DNA"/>
</dbReference>
<feature type="transmembrane region" description="Helical" evidence="1">
    <location>
        <begin position="44"/>
        <end position="61"/>
    </location>
</feature>
<feature type="transmembrane region" description="Helical" evidence="1">
    <location>
        <begin position="6"/>
        <end position="24"/>
    </location>
</feature>
<keyword evidence="1" id="KW-0812">Transmembrane</keyword>
<dbReference type="Proteomes" id="UP000289784">
    <property type="component" value="Unassembled WGS sequence"/>
</dbReference>
<keyword evidence="1" id="KW-1133">Transmembrane helix</keyword>
<feature type="transmembrane region" description="Helical" evidence="1">
    <location>
        <begin position="67"/>
        <end position="84"/>
    </location>
</feature>
<comment type="caution">
    <text evidence="2">The sequence shown here is derived from an EMBL/GenBank/DDBJ whole genome shotgun (WGS) entry which is preliminary data.</text>
</comment>
<name>A0A4Q1JSF6_9GAMM</name>
<evidence type="ECO:0000313" key="3">
    <source>
        <dbReference type="Proteomes" id="UP000289784"/>
    </source>
</evidence>
<organism evidence="2 3">
    <name type="scientific">Pseudoxanthomonas composti</name>
    <dbReference type="NCBI Taxonomy" id="2137479"/>
    <lineage>
        <taxon>Bacteria</taxon>
        <taxon>Pseudomonadati</taxon>
        <taxon>Pseudomonadota</taxon>
        <taxon>Gammaproteobacteria</taxon>
        <taxon>Lysobacterales</taxon>
        <taxon>Lysobacteraceae</taxon>
        <taxon>Pseudoxanthomonas</taxon>
    </lineage>
</organism>
<dbReference type="RefSeq" id="WP_129472599.1">
    <property type="nucleotide sequence ID" value="NZ_SAWZ01000014.1"/>
</dbReference>
<evidence type="ECO:0000313" key="2">
    <source>
        <dbReference type="EMBL" id="RXQ99688.1"/>
    </source>
</evidence>
<accession>A0A4Q1JSF6</accession>
<sequence>MLTGSLPTTAYLALGAAAALCFYLASPHQRLRPALHRHARPLRVAGWLLCLAGLGAAMQALGPWAGVFAGLTVFMLAAVLLPYLDVGCRQRAGKNNHVG</sequence>